<sequence length="105" mass="11992">MKSPRIVREAQQFNFPMQITGYLLNVELLPNEALRGYVFSDTKGRFEDGTYISTAQVIDIRIDLPRHVARTVSDSYYVICNYSLASCSRRPVNGISIEFSDSQLH</sequence>
<name>A0A6I6LRM6_STUST</name>
<dbReference type="EMBL" id="CP046902">
    <property type="protein sequence ID" value="QGZ31155.1"/>
    <property type="molecule type" value="Genomic_DNA"/>
</dbReference>
<dbReference type="Proteomes" id="UP000438983">
    <property type="component" value="Chromosome"/>
</dbReference>
<dbReference type="RefSeq" id="WP_158188619.1">
    <property type="nucleotide sequence ID" value="NZ_CP046902.1"/>
</dbReference>
<gene>
    <name evidence="1" type="ORF">GQA94_14195</name>
</gene>
<dbReference type="AlphaFoldDB" id="A0A6I6LRM6"/>
<reference evidence="1 2" key="1">
    <citation type="submission" date="2019-12" db="EMBL/GenBank/DDBJ databases">
        <title>Complete genome sequence of Pseudomonas stutzeri.</title>
        <authorList>
            <person name="Lim S.R."/>
            <person name="Kim J.H."/>
        </authorList>
    </citation>
    <scope>NUCLEOTIDE SEQUENCE [LARGE SCALE GENOMIC DNA]</scope>
    <source>
        <strain evidence="1 2">PM101005</strain>
    </source>
</reference>
<accession>A0A6I6LRM6</accession>
<protein>
    <submittedName>
        <fullName evidence="1">Uncharacterized protein</fullName>
    </submittedName>
</protein>
<proteinExistence type="predicted"/>
<evidence type="ECO:0000313" key="2">
    <source>
        <dbReference type="Proteomes" id="UP000438983"/>
    </source>
</evidence>
<evidence type="ECO:0000313" key="1">
    <source>
        <dbReference type="EMBL" id="QGZ31155.1"/>
    </source>
</evidence>
<organism evidence="1 2">
    <name type="scientific">Stutzerimonas stutzeri</name>
    <name type="common">Pseudomonas stutzeri</name>
    <dbReference type="NCBI Taxonomy" id="316"/>
    <lineage>
        <taxon>Bacteria</taxon>
        <taxon>Pseudomonadati</taxon>
        <taxon>Pseudomonadota</taxon>
        <taxon>Gammaproteobacteria</taxon>
        <taxon>Pseudomonadales</taxon>
        <taxon>Pseudomonadaceae</taxon>
        <taxon>Stutzerimonas</taxon>
    </lineage>
</organism>